<dbReference type="PANTHER" id="PTHR15141">
    <property type="entry name" value="TRANSCRIPTION ELONGATION FACTOR B POLYPEPTIDE 3"/>
    <property type="match status" value="1"/>
</dbReference>
<evidence type="ECO:0000313" key="3">
    <source>
        <dbReference type="Proteomes" id="UP000091956"/>
    </source>
</evidence>
<dbReference type="Proteomes" id="UP000091956">
    <property type="component" value="Unassembled WGS sequence"/>
</dbReference>
<protein>
    <recommendedName>
        <fullName evidence="4">Elongin-A</fullName>
    </recommendedName>
</protein>
<keyword evidence="3" id="KW-1185">Reference proteome</keyword>
<dbReference type="Pfam" id="PF06881">
    <property type="entry name" value="Elongin_A"/>
    <property type="match status" value="1"/>
</dbReference>
<dbReference type="GeneID" id="28839856"/>
<dbReference type="InterPro" id="IPR051870">
    <property type="entry name" value="Elongin-A_domain"/>
</dbReference>
<dbReference type="PANTHER" id="PTHR15141:SF76">
    <property type="entry name" value="TRANSCRIPTION ELONGATION FACTOR B POLYPEPTIDE 3"/>
    <property type="match status" value="1"/>
</dbReference>
<proteinExistence type="predicted"/>
<accession>A0A1B8GIS6</accession>
<dbReference type="AlphaFoldDB" id="A0A1B8GIS6"/>
<dbReference type="InterPro" id="IPR010684">
    <property type="entry name" value="RNA_pol_II_trans_fac_SIII_A"/>
</dbReference>
<dbReference type="STRING" id="342668.A0A1B8GIS6"/>
<dbReference type="EMBL" id="KV460233">
    <property type="protein sequence ID" value="OBT95718.1"/>
    <property type="molecule type" value="Genomic_DNA"/>
</dbReference>
<feature type="region of interest" description="Disordered" evidence="1">
    <location>
        <begin position="335"/>
        <end position="431"/>
    </location>
</feature>
<dbReference type="GO" id="GO:0070449">
    <property type="term" value="C:elongin complex"/>
    <property type="evidence" value="ECO:0007669"/>
    <property type="project" value="InterPro"/>
</dbReference>
<evidence type="ECO:0000313" key="2">
    <source>
        <dbReference type="EMBL" id="OBT95718.1"/>
    </source>
</evidence>
<reference evidence="2 3" key="1">
    <citation type="submission" date="2016-03" db="EMBL/GenBank/DDBJ databases">
        <title>Comparative genomics of Pseudogymnoascus destructans, the fungus causing white-nose syndrome of bats.</title>
        <authorList>
            <person name="Palmer J.M."/>
            <person name="Drees K.P."/>
            <person name="Foster J.T."/>
            <person name="Lindner D.L."/>
        </authorList>
    </citation>
    <scope>NUCLEOTIDE SEQUENCE [LARGE SCALE GENOMIC DNA]</scope>
    <source>
        <strain evidence="2 3">UAMH 10579</strain>
    </source>
</reference>
<dbReference type="OrthoDB" id="21513at2759"/>
<sequence length="431" mass="48604">MASKEEENSAHRDPFSLQRMCERAAIRNIKDIYDVGGMSYKTVKPILARIKIPEQLRQIELASPQIIGETVELWERFIQRDVENWREKNYRPSNPADWPAVYRKYMDEQKAKIDYDKEKLRQALAGIKKEQTNNLSKKVEARYMPKIPRDSRMRANDGGVPIVGRGGRSGNRIGVPGRRLPSVSAIGYAATGVKKRVNIVEKARREAAMAIAARRQGQAHVPDFRSQIRKAPAGMVNEYRKAAEVEKKKLSPRNSPVATGIPVPNAAMKDREARLRAIKASGARKPPVQEQVPYLAPAQVLDFNTPSEDTHASSANDDDDIEKLFGEYHERQLSATAKRKLHGNDYADPFTYRPSPVKPPTKRTTDIPPEEWEARLQGRKSASPPARSRQSSPSGVTEQPKNASPMKGPPKKIFRRPPTDPFMTPKRPRRA</sequence>
<feature type="region of interest" description="Disordered" evidence="1">
    <location>
        <begin position="150"/>
        <end position="176"/>
    </location>
</feature>
<reference evidence="3" key="2">
    <citation type="journal article" date="2018" name="Nat. Commun.">
        <title>Extreme sensitivity to ultraviolet light in the fungal pathogen causing white-nose syndrome of bats.</title>
        <authorList>
            <person name="Palmer J.M."/>
            <person name="Drees K.P."/>
            <person name="Foster J.T."/>
            <person name="Lindner D.L."/>
        </authorList>
    </citation>
    <scope>NUCLEOTIDE SEQUENCE [LARGE SCALE GENOMIC DNA]</scope>
    <source>
        <strain evidence="3">UAMH 10579</strain>
    </source>
</reference>
<organism evidence="2 3">
    <name type="scientific">Pseudogymnoascus verrucosus</name>
    <dbReference type="NCBI Taxonomy" id="342668"/>
    <lineage>
        <taxon>Eukaryota</taxon>
        <taxon>Fungi</taxon>
        <taxon>Dikarya</taxon>
        <taxon>Ascomycota</taxon>
        <taxon>Pezizomycotina</taxon>
        <taxon>Leotiomycetes</taxon>
        <taxon>Thelebolales</taxon>
        <taxon>Thelebolaceae</taxon>
        <taxon>Pseudogymnoascus</taxon>
    </lineage>
</organism>
<dbReference type="Gene3D" id="6.10.250.3180">
    <property type="match status" value="1"/>
</dbReference>
<name>A0A1B8GIS6_9PEZI</name>
<dbReference type="GO" id="GO:0006368">
    <property type="term" value="P:transcription elongation by RNA polymerase II"/>
    <property type="evidence" value="ECO:0007669"/>
    <property type="project" value="InterPro"/>
</dbReference>
<gene>
    <name evidence="2" type="ORF">VE01_06470</name>
</gene>
<feature type="compositionally biased region" description="Low complexity" evidence="1">
    <location>
        <begin position="381"/>
        <end position="394"/>
    </location>
</feature>
<evidence type="ECO:0008006" key="4">
    <source>
        <dbReference type="Google" id="ProtNLM"/>
    </source>
</evidence>
<dbReference type="RefSeq" id="XP_018129451.1">
    <property type="nucleotide sequence ID" value="XM_018275916.2"/>
</dbReference>
<evidence type="ECO:0000256" key="1">
    <source>
        <dbReference type="SAM" id="MobiDB-lite"/>
    </source>
</evidence>